<accession>A0A6D2JXF9</accession>
<feature type="region of interest" description="Disordered" evidence="1">
    <location>
        <begin position="134"/>
        <end position="166"/>
    </location>
</feature>
<feature type="compositionally biased region" description="Polar residues" evidence="1">
    <location>
        <begin position="134"/>
        <end position="145"/>
    </location>
</feature>
<dbReference type="Gene3D" id="3.40.50.1110">
    <property type="entry name" value="SGNH hydrolase"/>
    <property type="match status" value="1"/>
</dbReference>
<reference evidence="2" key="1">
    <citation type="submission" date="2020-01" db="EMBL/GenBank/DDBJ databases">
        <authorList>
            <person name="Mishra B."/>
        </authorList>
    </citation>
    <scope>NUCLEOTIDE SEQUENCE [LARGE SCALE GENOMIC DNA]</scope>
</reference>
<dbReference type="EMBL" id="CACVBM020001304">
    <property type="protein sequence ID" value="CAA7044584.1"/>
    <property type="molecule type" value="Genomic_DNA"/>
</dbReference>
<sequence length="248" mass="27520">MVPRGSCDHDLNLAITIFNDKLKASLSDMNHRLFNTSFLYSDYFNFMLELRGPSFDQASSNLLNTTSPCCPEAYDGGLTSATCLPISTACKEPDRKMIVFAEEMVSVQEGEDTQFAKQQTRSNQPLEQGYAQKGNYQSSQGTFPGQQMHIPPGFPHQPPQPAPNQEPKLRAMLKQLLQAQADGVMETSKKLADINSKIESLNTRVQTLEYHTSSAAAKQGQLPGKPVQNPKEHCKVIFTQEEGFDQTS</sequence>
<proteinExistence type="predicted"/>
<gene>
    <name evidence="2" type="ORF">MERR_LOCUS31819</name>
</gene>
<protein>
    <submittedName>
        <fullName evidence="2">Uncharacterized protein</fullName>
    </submittedName>
</protein>
<dbReference type="AlphaFoldDB" id="A0A6D2JXF9"/>
<evidence type="ECO:0000313" key="3">
    <source>
        <dbReference type="Proteomes" id="UP000467841"/>
    </source>
</evidence>
<dbReference type="OrthoDB" id="1600564at2759"/>
<keyword evidence="3" id="KW-1185">Reference proteome</keyword>
<dbReference type="InterPro" id="IPR036514">
    <property type="entry name" value="SGNH_hydro_sf"/>
</dbReference>
<organism evidence="2 3">
    <name type="scientific">Microthlaspi erraticum</name>
    <dbReference type="NCBI Taxonomy" id="1685480"/>
    <lineage>
        <taxon>Eukaryota</taxon>
        <taxon>Viridiplantae</taxon>
        <taxon>Streptophyta</taxon>
        <taxon>Embryophyta</taxon>
        <taxon>Tracheophyta</taxon>
        <taxon>Spermatophyta</taxon>
        <taxon>Magnoliopsida</taxon>
        <taxon>eudicotyledons</taxon>
        <taxon>Gunneridae</taxon>
        <taxon>Pentapetalae</taxon>
        <taxon>rosids</taxon>
        <taxon>malvids</taxon>
        <taxon>Brassicales</taxon>
        <taxon>Brassicaceae</taxon>
        <taxon>Coluteocarpeae</taxon>
        <taxon>Microthlaspi</taxon>
    </lineage>
</organism>
<evidence type="ECO:0000313" key="2">
    <source>
        <dbReference type="EMBL" id="CAA7044584.1"/>
    </source>
</evidence>
<dbReference type="Proteomes" id="UP000467841">
    <property type="component" value="Unassembled WGS sequence"/>
</dbReference>
<comment type="caution">
    <text evidence="2">The sequence shown here is derived from an EMBL/GenBank/DDBJ whole genome shotgun (WGS) entry which is preliminary data.</text>
</comment>
<evidence type="ECO:0000256" key="1">
    <source>
        <dbReference type="SAM" id="MobiDB-lite"/>
    </source>
</evidence>
<name>A0A6D2JXF9_9BRAS</name>
<feature type="compositionally biased region" description="Pro residues" evidence="1">
    <location>
        <begin position="152"/>
        <end position="164"/>
    </location>
</feature>